<feature type="transmembrane region" description="Helical" evidence="6">
    <location>
        <begin position="188"/>
        <end position="207"/>
    </location>
</feature>
<keyword evidence="9" id="KW-1185">Reference proteome</keyword>
<keyword evidence="4 6" id="KW-1133">Transmembrane helix</keyword>
<dbReference type="PANTHER" id="PTHR30250:SF11">
    <property type="entry name" value="O-ANTIGEN TRANSPORTER-RELATED"/>
    <property type="match status" value="1"/>
</dbReference>
<keyword evidence="2" id="KW-1003">Cell membrane</keyword>
<dbReference type="AlphaFoldDB" id="A0A0S3AM85"/>
<feature type="transmembrane region" description="Helical" evidence="6">
    <location>
        <begin position="459"/>
        <end position="477"/>
    </location>
</feature>
<feature type="transmembrane region" description="Helical" evidence="6">
    <location>
        <begin position="378"/>
        <end position="394"/>
    </location>
</feature>
<reference evidence="9" key="2">
    <citation type="submission" date="2016-10" db="EMBL/GenBank/DDBJ databases">
        <authorList>
            <person name="Varghese N."/>
            <person name="Submissions S."/>
        </authorList>
    </citation>
    <scope>NUCLEOTIDE SEQUENCE [LARGE SCALE GENOMIC DNA]</scope>
    <source>
        <strain evidence="9">Nm10</strain>
    </source>
</reference>
<feature type="transmembrane region" description="Helical" evidence="6">
    <location>
        <begin position="129"/>
        <end position="146"/>
    </location>
</feature>
<dbReference type="EMBL" id="FNLN01000038">
    <property type="protein sequence ID" value="SDU24210.1"/>
    <property type="molecule type" value="Genomic_DNA"/>
</dbReference>
<sequence length="507" mass="56400">MNSSGLYSGNRFRQAIVHYLLGRTAQAISSFIFIIWLVRLLSPIDYGAYMVLWGMVEMMAPLSSLGMLEAVRRFLPELALRGAPSALAWFVRWMTLIRFAIMIIWTALISAFWLDISAWLGFSTPQQDATLVAVGLIITVIGFRYASEMLESLLEQRWAQLIHSLMSIGRLAGVAILVLIESLSIEQLLWMDLIVSLVCLIWAEFLLMRKLRSIQSTGDFHVSAYEIFNFAWHMAGVNLLRAVANPGALRMLVARTLGLETAGMFAFLQQLLLIAGRYLPAKLLANIIRPMLISRYVAGEVDVVKEGMALLWKSNFLIIAICMAALSVAGNELIALASSGRFTDAGMVMVIMLLGLGATSQGQLVVMIMQIFPYTRQLRYLSILSAITPIAVIVGSNWGLMGVVCGIVLGAWLMNSLTLLWLNYQAGRIQLDWLGTIRGLSIAIFLAAIGWAIEDKLGVWWTLTFVLVAYVPGLMLVKPLNQLDMALLNRGLRHRARIFLYFTSKSL</sequence>
<keyword evidence="5 6" id="KW-0472">Membrane</keyword>
<feature type="transmembrane region" description="Helical" evidence="6">
    <location>
        <begin position="400"/>
        <end position="422"/>
    </location>
</feature>
<reference evidence="7" key="1">
    <citation type="submission" date="2016-10" db="EMBL/GenBank/DDBJ databases">
        <authorList>
            <person name="de Groot N.N."/>
        </authorList>
    </citation>
    <scope>NUCLEOTIDE SEQUENCE [LARGE SCALE GENOMIC DNA]</scope>
    <source>
        <strain evidence="7">Nm10</strain>
    </source>
</reference>
<dbReference type="RefSeq" id="WP_062559857.1">
    <property type="nucleotide sequence ID" value="NZ_CP013341.1"/>
</dbReference>
<feature type="transmembrane region" description="Helical" evidence="6">
    <location>
        <begin position="345"/>
        <end position="366"/>
    </location>
</feature>
<dbReference type="PANTHER" id="PTHR30250">
    <property type="entry name" value="PST FAMILY PREDICTED COLANIC ACID TRANSPORTER"/>
    <property type="match status" value="1"/>
</dbReference>
<accession>A0A0S3AM85</accession>
<proteinExistence type="predicted"/>
<dbReference type="InterPro" id="IPR050833">
    <property type="entry name" value="Poly_Biosynth_Transport"/>
</dbReference>
<feature type="transmembrane region" description="Helical" evidence="6">
    <location>
        <begin position="316"/>
        <end position="339"/>
    </location>
</feature>
<evidence type="ECO:0000313" key="7">
    <source>
        <dbReference type="EMBL" id="SDU24210.1"/>
    </source>
</evidence>
<evidence type="ECO:0000256" key="6">
    <source>
        <dbReference type="SAM" id="Phobius"/>
    </source>
</evidence>
<evidence type="ECO:0000256" key="4">
    <source>
        <dbReference type="ARBA" id="ARBA00022989"/>
    </source>
</evidence>
<evidence type="ECO:0000256" key="5">
    <source>
        <dbReference type="ARBA" id="ARBA00023136"/>
    </source>
</evidence>
<keyword evidence="3 6" id="KW-0812">Transmembrane</keyword>
<dbReference type="Proteomes" id="UP000182882">
    <property type="component" value="Unassembled WGS sequence"/>
</dbReference>
<gene>
    <name evidence="7" type="ORF">SAMN05216406_13823</name>
    <name evidence="8" type="ORF">SAMN06297164_2882</name>
</gene>
<dbReference type="GO" id="GO:0005886">
    <property type="term" value="C:plasma membrane"/>
    <property type="evidence" value="ECO:0007669"/>
    <property type="project" value="UniProtKB-SubCell"/>
</dbReference>
<dbReference type="KEGG" id="nur:ATY38_14135"/>
<feature type="transmembrane region" description="Helical" evidence="6">
    <location>
        <begin position="89"/>
        <end position="114"/>
    </location>
</feature>
<evidence type="ECO:0000313" key="10">
    <source>
        <dbReference type="Proteomes" id="UP000219335"/>
    </source>
</evidence>
<protein>
    <submittedName>
        <fullName evidence="8">Membrane protein involved in the export of O-antigen and teichoic acid</fullName>
    </submittedName>
</protein>
<reference evidence="8 10" key="3">
    <citation type="submission" date="2017-09" db="EMBL/GenBank/DDBJ databases">
        <authorList>
            <person name="Ehlers B."/>
            <person name="Leendertz F.H."/>
        </authorList>
    </citation>
    <scope>NUCLEOTIDE SEQUENCE [LARGE SCALE GENOMIC DNA]</scope>
    <source>
        <strain evidence="8 10">Nm42</strain>
    </source>
</reference>
<evidence type="ECO:0000256" key="1">
    <source>
        <dbReference type="ARBA" id="ARBA00004651"/>
    </source>
</evidence>
<comment type="subcellular location">
    <subcellularLocation>
        <location evidence="1">Cell membrane</location>
        <topology evidence="1">Multi-pass membrane protein</topology>
    </subcellularLocation>
</comment>
<evidence type="ECO:0000313" key="8">
    <source>
        <dbReference type="EMBL" id="SOD20823.1"/>
    </source>
</evidence>
<dbReference type="Proteomes" id="UP000219335">
    <property type="component" value="Unassembled WGS sequence"/>
</dbReference>
<feature type="transmembrane region" description="Helical" evidence="6">
    <location>
        <begin position="20"/>
        <end position="40"/>
    </location>
</feature>
<feature type="transmembrane region" description="Helical" evidence="6">
    <location>
        <begin position="46"/>
        <end position="68"/>
    </location>
</feature>
<dbReference type="EMBL" id="OCMU01000002">
    <property type="protein sequence ID" value="SOD20823.1"/>
    <property type="molecule type" value="Genomic_DNA"/>
</dbReference>
<name>A0A0S3AM85_9PROT</name>
<evidence type="ECO:0000256" key="3">
    <source>
        <dbReference type="ARBA" id="ARBA00022692"/>
    </source>
</evidence>
<evidence type="ECO:0000256" key="2">
    <source>
        <dbReference type="ARBA" id="ARBA00022475"/>
    </source>
</evidence>
<feature type="transmembrane region" description="Helical" evidence="6">
    <location>
        <begin position="158"/>
        <end position="182"/>
    </location>
</feature>
<feature type="transmembrane region" description="Helical" evidence="6">
    <location>
        <begin position="434"/>
        <end position="453"/>
    </location>
</feature>
<organism evidence="8 10">
    <name type="scientific">Nitrosomonas ureae</name>
    <dbReference type="NCBI Taxonomy" id="44577"/>
    <lineage>
        <taxon>Bacteria</taxon>
        <taxon>Pseudomonadati</taxon>
        <taxon>Pseudomonadota</taxon>
        <taxon>Betaproteobacteria</taxon>
        <taxon>Nitrosomonadales</taxon>
        <taxon>Nitrosomonadaceae</taxon>
        <taxon>Nitrosomonas</taxon>
    </lineage>
</organism>
<evidence type="ECO:0000313" key="9">
    <source>
        <dbReference type="Proteomes" id="UP000182882"/>
    </source>
</evidence>